<reference evidence="4" key="1">
    <citation type="submission" date="2016-02" db="EMBL/GenBank/DDBJ databases">
        <title>Draft genome sequence of Microdochium bolleyi, a fungal endophyte of beachgrass.</title>
        <authorList>
            <consortium name="DOE Joint Genome Institute"/>
            <person name="David A.S."/>
            <person name="May G."/>
            <person name="Haridas S."/>
            <person name="Lim J."/>
            <person name="Wang M."/>
            <person name="Labutti K."/>
            <person name="Lipzen A."/>
            <person name="Barry K."/>
            <person name="Grigoriev I.V."/>
        </authorList>
    </citation>
    <scope>NUCLEOTIDE SEQUENCE [LARGE SCALE GENOMIC DNA]</scope>
    <source>
        <strain evidence="4">J235TASD1</strain>
    </source>
</reference>
<sequence length="119" mass="12704">MAPTALVARGEEQGGPINWAALHSSYIAAGVIVGFFILCLACMMIWGPGWYKRRRAKFAAAREREAQELELAQGIRLSTSSTQHGDSQPKSVHPAPTATTTPLTTHNTTNAPPATTTTS</sequence>
<keyword evidence="4" id="KW-1185">Reference proteome</keyword>
<gene>
    <name evidence="3" type="ORF">Micbo1qcDRAFT_202487</name>
</gene>
<feature type="compositionally biased region" description="Low complexity" evidence="1">
    <location>
        <begin position="93"/>
        <end position="119"/>
    </location>
</feature>
<evidence type="ECO:0000256" key="2">
    <source>
        <dbReference type="SAM" id="Phobius"/>
    </source>
</evidence>
<evidence type="ECO:0000313" key="4">
    <source>
        <dbReference type="Proteomes" id="UP000070501"/>
    </source>
</evidence>
<dbReference type="AlphaFoldDB" id="A0A136JCR3"/>
<feature type="transmembrane region" description="Helical" evidence="2">
    <location>
        <begin position="26"/>
        <end position="47"/>
    </location>
</feature>
<dbReference type="EMBL" id="KQ964247">
    <property type="protein sequence ID" value="KXJ94926.1"/>
    <property type="molecule type" value="Genomic_DNA"/>
</dbReference>
<feature type="compositionally biased region" description="Polar residues" evidence="1">
    <location>
        <begin position="76"/>
        <end position="90"/>
    </location>
</feature>
<evidence type="ECO:0000256" key="1">
    <source>
        <dbReference type="SAM" id="MobiDB-lite"/>
    </source>
</evidence>
<feature type="region of interest" description="Disordered" evidence="1">
    <location>
        <begin position="72"/>
        <end position="119"/>
    </location>
</feature>
<dbReference type="InParanoid" id="A0A136JCR3"/>
<keyword evidence="2" id="KW-0812">Transmembrane</keyword>
<dbReference type="Proteomes" id="UP000070501">
    <property type="component" value="Unassembled WGS sequence"/>
</dbReference>
<dbReference type="OrthoDB" id="4771046at2759"/>
<accession>A0A136JCR3</accession>
<keyword evidence="2" id="KW-0472">Membrane</keyword>
<protein>
    <submittedName>
        <fullName evidence="3">Uncharacterized protein</fullName>
    </submittedName>
</protein>
<evidence type="ECO:0000313" key="3">
    <source>
        <dbReference type="EMBL" id="KXJ94926.1"/>
    </source>
</evidence>
<organism evidence="3 4">
    <name type="scientific">Microdochium bolleyi</name>
    <dbReference type="NCBI Taxonomy" id="196109"/>
    <lineage>
        <taxon>Eukaryota</taxon>
        <taxon>Fungi</taxon>
        <taxon>Dikarya</taxon>
        <taxon>Ascomycota</taxon>
        <taxon>Pezizomycotina</taxon>
        <taxon>Sordariomycetes</taxon>
        <taxon>Xylariomycetidae</taxon>
        <taxon>Xylariales</taxon>
        <taxon>Microdochiaceae</taxon>
        <taxon>Microdochium</taxon>
    </lineage>
</organism>
<keyword evidence="2" id="KW-1133">Transmembrane helix</keyword>
<proteinExistence type="predicted"/>
<name>A0A136JCR3_9PEZI</name>